<name>A0A1V0SHL3_9VIRU</name>
<dbReference type="GO" id="GO:0061630">
    <property type="term" value="F:ubiquitin protein ligase activity"/>
    <property type="evidence" value="ECO:0007669"/>
    <property type="project" value="InterPro"/>
</dbReference>
<gene>
    <name evidence="2" type="ORF">Klosneuvirus_1_59</name>
</gene>
<dbReference type="PANTHER" id="PTHR21540:SF0">
    <property type="entry name" value="PHD FAMILY PROTEIN"/>
    <property type="match status" value="1"/>
</dbReference>
<evidence type="ECO:0000259" key="1">
    <source>
        <dbReference type="PROSITE" id="PS50966"/>
    </source>
</evidence>
<organism evidence="2">
    <name type="scientific">Klosneuvirus KNV1</name>
    <dbReference type="NCBI Taxonomy" id="1977640"/>
    <lineage>
        <taxon>Viruses</taxon>
        <taxon>Varidnaviria</taxon>
        <taxon>Bamfordvirae</taxon>
        <taxon>Nucleocytoviricota</taxon>
        <taxon>Megaviricetes</taxon>
        <taxon>Imitervirales</taxon>
        <taxon>Mimiviridae</taxon>
        <taxon>Klosneuvirinae</taxon>
        <taxon>Klosneuvirus</taxon>
    </lineage>
</organism>
<dbReference type="InterPro" id="IPR013083">
    <property type="entry name" value="Znf_RING/FYVE/PHD"/>
</dbReference>
<dbReference type="GO" id="GO:0008270">
    <property type="term" value="F:zinc ion binding"/>
    <property type="evidence" value="ECO:0007669"/>
    <property type="project" value="InterPro"/>
</dbReference>
<dbReference type="Gene3D" id="3.30.40.10">
    <property type="entry name" value="Zinc/RING finger domain, C3HC4 (zinc finger)"/>
    <property type="match status" value="1"/>
</dbReference>
<dbReference type="InterPro" id="IPR007527">
    <property type="entry name" value="Znf_SWIM"/>
</dbReference>
<protein>
    <recommendedName>
        <fullName evidence="1">SWIM-type domain-containing protein</fullName>
    </recommendedName>
</protein>
<reference evidence="2" key="1">
    <citation type="journal article" date="2017" name="Science">
        <title>Giant viruses with an expanded complement of translation system components.</title>
        <authorList>
            <person name="Schulz F."/>
            <person name="Yutin N."/>
            <person name="Ivanova N.N."/>
            <person name="Ortega D.R."/>
            <person name="Lee T.K."/>
            <person name="Vierheilig J."/>
            <person name="Daims H."/>
            <person name="Horn M."/>
            <person name="Wagner M."/>
            <person name="Jensen G.J."/>
            <person name="Kyrpides N.C."/>
            <person name="Koonin E.V."/>
            <person name="Woyke T."/>
        </authorList>
    </citation>
    <scope>NUCLEOTIDE SEQUENCE</scope>
    <source>
        <strain evidence="2">KNV1</strain>
    </source>
</reference>
<dbReference type="PROSITE" id="PS50966">
    <property type="entry name" value="ZF_SWIM"/>
    <property type="match status" value="1"/>
</dbReference>
<dbReference type="EMBL" id="KY684108">
    <property type="protein sequence ID" value="ARF11202.1"/>
    <property type="molecule type" value="Genomic_DNA"/>
</dbReference>
<accession>A0A1V0SHL3</accession>
<dbReference type="Pfam" id="PF04434">
    <property type="entry name" value="SWIM"/>
    <property type="match status" value="1"/>
</dbReference>
<sequence length="193" mass="22314">MSEYLRKQRGLTQPIYLIETIIDEQDQYEKKYIVMGSSGNVYTVAISQIPTCTCPDYATRQKRCKHIYFVLGRIMQVNDDNQDNDEYTDIELLKMFSQIPQITNNLIIDNNAKNKYNKLKITNPDQNKKSTDDLCPICLDDLENGDVLDCCRSCGKHVHACCFSMWTKSKGARCVFCQASWTTTTDKYINLFK</sequence>
<dbReference type="PANTHER" id="PTHR21540">
    <property type="entry name" value="RING FINGER AND SWIM DOMAIN-CONTAINING PROTEIN 2"/>
    <property type="match status" value="1"/>
</dbReference>
<dbReference type="InterPro" id="IPR039903">
    <property type="entry name" value="Zswim2"/>
</dbReference>
<evidence type="ECO:0000313" key="2">
    <source>
        <dbReference type="EMBL" id="ARF11202.1"/>
    </source>
</evidence>
<proteinExistence type="predicted"/>
<feature type="domain" description="SWIM-type" evidence="1">
    <location>
        <begin position="42"/>
        <end position="75"/>
    </location>
</feature>
<dbReference type="SUPFAM" id="SSF57850">
    <property type="entry name" value="RING/U-box"/>
    <property type="match status" value="1"/>
</dbReference>